<sequence>MKPESDPMQNAPPIDAEEGRLGTPVDPDGLLNGNELYINRELSQLEFFGRVLEQAADPAVPLLERLRALCTFSSNLDEFYEIRVAGLKEQCLLQSPVVGPDGLTPQAVYARVNQRVRELVDQQYRLFNDMLIPAMAEQQIRFLRRPSWNLAQAEWIREFFFAELMPVLTPIGLDPAHPFPRVLNKSLNFAVELEGKDAFGRNSGYAIVQAPRALPRVIALPPEIAGCEHGFVFLSSILHAHVGELFSGMTVRGCYQFRVTRNSELFVDEEEVKNLREALQGELPHRHYGDAVRLEVADNCTPAMTGFLQQQFGLAASEVFSVNGPVNLVRLMQVPDQVDRPELKYLPFRAGLPKVLHEHSDIFRAIREGDILLHHPFQSFTPVVDFVRQAAQDPDVVAISQTVYRAGHDSVLLSALIEAARNGKEVTVVVELLARFDEEANIGWATQLEEVGAHVIYGVVGFKAHAKMVMVLRREGGKLRRYVHLGTGNYHHQTTRTYTDFGLLTCNESLTQDVAQVFSQLTGRGQTHCMTHIWQSPFTLKTGLLEAIRREAGHARAGRKGWIVVKMNALLEPDLIQALYDASRDGVRIDLIIRGACALRPGVAGLSENITVKSVMGRFLEHSRIFYFHDGGAEKVMLSSGEWMERSLSRRIEICFPILDAGLKERVIAEGLKPYLADRRDTWQMAPDGTYERQGSRDGEGAQNILLSALT</sequence>
<dbReference type="SUPFAM" id="SSF56024">
    <property type="entry name" value="Phospholipase D/nuclease"/>
    <property type="match status" value="2"/>
</dbReference>
<evidence type="ECO:0000313" key="13">
    <source>
        <dbReference type="EMBL" id="CAJ95810.1"/>
    </source>
</evidence>
<proteinExistence type="inferred from homology"/>
<dbReference type="GO" id="GO:0008976">
    <property type="term" value="F:polyphosphate kinase activity"/>
    <property type="evidence" value="ECO:0007669"/>
    <property type="project" value="UniProtKB-UniRule"/>
</dbReference>
<evidence type="ECO:0000256" key="7">
    <source>
        <dbReference type="RuleBase" id="RU003800"/>
    </source>
</evidence>
<dbReference type="STRING" id="381666.H16_B1019"/>
<dbReference type="RefSeq" id="WP_011616956.1">
    <property type="nucleotide sequence ID" value="NC_008314.1"/>
</dbReference>
<feature type="binding site" evidence="6">
    <location>
        <position position="405"/>
    </location>
    <ligand>
        <name>Mg(2+)</name>
        <dbReference type="ChEBI" id="CHEBI:18420"/>
    </ligand>
</feature>
<dbReference type="AlphaFoldDB" id="Q0K2G4"/>
<dbReference type="HAMAP" id="MF_00347">
    <property type="entry name" value="Polyphosphate_kinase"/>
    <property type="match status" value="1"/>
</dbReference>
<dbReference type="NCBIfam" id="NF003918">
    <property type="entry name" value="PRK05443.1-2"/>
    <property type="match status" value="1"/>
</dbReference>
<dbReference type="EMBL" id="AM260480">
    <property type="protein sequence ID" value="CAJ95810.1"/>
    <property type="molecule type" value="Genomic_DNA"/>
</dbReference>
<dbReference type="InterPro" id="IPR025200">
    <property type="entry name" value="PPK_C_dom2"/>
</dbReference>
<dbReference type="CDD" id="cd09168">
    <property type="entry name" value="PLDc_PaPPK1_C2_like"/>
    <property type="match status" value="1"/>
</dbReference>
<dbReference type="SMR" id="Q0K2G4"/>
<dbReference type="Gene3D" id="3.30.870.10">
    <property type="entry name" value="Endonuclease Chain A"/>
    <property type="match status" value="2"/>
</dbReference>
<evidence type="ECO:0000256" key="8">
    <source>
        <dbReference type="SAM" id="MobiDB-lite"/>
    </source>
</evidence>
<evidence type="ECO:0000313" key="14">
    <source>
        <dbReference type="EMBL" id="QCC03698.1"/>
    </source>
</evidence>
<dbReference type="Pfam" id="PF17941">
    <property type="entry name" value="PP_kinase_C_1"/>
    <property type="match status" value="1"/>
</dbReference>
<dbReference type="GO" id="GO:0046872">
    <property type="term" value="F:metal ion binding"/>
    <property type="evidence" value="ECO:0007669"/>
    <property type="project" value="UniProtKB-KW"/>
</dbReference>
<feature type="binding site" evidence="6">
    <location>
        <position position="622"/>
    </location>
    <ligand>
        <name>ATP</name>
        <dbReference type="ChEBI" id="CHEBI:30616"/>
    </ligand>
</feature>
<comment type="function">
    <text evidence="6 7">Catalyzes the reversible transfer of the terminal phosphate of ATP to form a long-chain polyphosphate (polyP).</text>
</comment>
<dbReference type="SUPFAM" id="SSF140356">
    <property type="entry name" value="PPK N-terminal domain-like"/>
    <property type="match status" value="1"/>
</dbReference>
<feature type="region of interest" description="Disordered" evidence="8">
    <location>
        <begin position="1"/>
        <end position="26"/>
    </location>
</feature>
<feature type="binding site" evidence="6">
    <location>
        <position position="75"/>
    </location>
    <ligand>
        <name>ATP</name>
        <dbReference type="ChEBI" id="CHEBI:30616"/>
    </ligand>
</feature>
<evidence type="ECO:0000256" key="3">
    <source>
        <dbReference type="ARBA" id="ARBA00022741"/>
    </source>
</evidence>
<dbReference type="Gene3D" id="1.20.58.310">
    <property type="entry name" value="Polyphosphate kinase N-terminal domain"/>
    <property type="match status" value="1"/>
</dbReference>
<keyword evidence="1 6" id="KW-0597">Phosphoprotein</keyword>
<feature type="binding site" evidence="6">
    <location>
        <position position="435"/>
    </location>
    <ligand>
        <name>Mg(2+)</name>
        <dbReference type="ChEBI" id="CHEBI:18420"/>
    </ligand>
</feature>
<dbReference type="Proteomes" id="UP000296079">
    <property type="component" value="Chromosome 2"/>
</dbReference>
<feature type="binding site" evidence="6">
    <location>
        <position position="498"/>
    </location>
    <ligand>
        <name>ATP</name>
        <dbReference type="ChEBI" id="CHEBI:30616"/>
    </ligand>
</feature>
<dbReference type="PANTHER" id="PTHR30218">
    <property type="entry name" value="POLYPHOSPHATE KINASE"/>
    <property type="match status" value="1"/>
</dbReference>
<name>Q0K2G4_CUPNH</name>
<feature type="domain" description="Polyphosphate kinase C-terminal" evidence="11">
    <location>
        <begin position="536"/>
        <end position="698"/>
    </location>
</feature>
<dbReference type="InterPro" id="IPR036832">
    <property type="entry name" value="PPK_N_dom_sf"/>
</dbReference>
<evidence type="ECO:0000256" key="6">
    <source>
        <dbReference type="HAMAP-Rule" id="MF_00347"/>
    </source>
</evidence>
<dbReference type="InterPro" id="IPR003414">
    <property type="entry name" value="PP_kinase"/>
</dbReference>
<feature type="active site" description="Phosphohistidine intermediate" evidence="6">
    <location>
        <position position="465"/>
    </location>
</feature>
<dbReference type="InterPro" id="IPR041108">
    <property type="entry name" value="PP_kinase_C_1"/>
</dbReference>
<evidence type="ECO:0000256" key="4">
    <source>
        <dbReference type="ARBA" id="ARBA00022777"/>
    </source>
</evidence>
<dbReference type="Proteomes" id="UP000008210">
    <property type="component" value="Chromosome 2"/>
</dbReference>
<dbReference type="Pfam" id="PF02503">
    <property type="entry name" value="PP_kinase"/>
    <property type="match status" value="1"/>
</dbReference>
<keyword evidence="5 6" id="KW-0067">ATP-binding</keyword>
<comment type="similarity">
    <text evidence="6 7">Belongs to the polyphosphate kinase 1 (PPK1) family.</text>
</comment>
<keyword evidence="15" id="KW-1185">Reference proteome</keyword>
<keyword evidence="3 6" id="KW-0547">Nucleotide-binding</keyword>
<evidence type="ECO:0000259" key="9">
    <source>
        <dbReference type="Pfam" id="PF02503"/>
    </source>
</evidence>
<evidence type="ECO:0000259" key="12">
    <source>
        <dbReference type="Pfam" id="PF17941"/>
    </source>
</evidence>
<dbReference type="OrthoDB" id="9761456at2"/>
<keyword evidence="6" id="KW-0460">Magnesium</keyword>
<dbReference type="InterPro" id="IPR036830">
    <property type="entry name" value="PP_kinase_middle_dom_sf"/>
</dbReference>
<evidence type="ECO:0000256" key="5">
    <source>
        <dbReference type="ARBA" id="ARBA00022840"/>
    </source>
</evidence>
<dbReference type="GO" id="GO:0006799">
    <property type="term" value="P:polyphosphate biosynthetic process"/>
    <property type="evidence" value="ECO:0007669"/>
    <property type="project" value="UniProtKB-UniRule"/>
</dbReference>
<reference evidence="14 16" key="2">
    <citation type="submission" date="2019-04" db="EMBL/GenBank/DDBJ databases">
        <title>Long-read de novo sequencing of Cupriavidus necator H16.</title>
        <authorList>
            <person name="Little G.T."/>
            <person name="Ehsaan M."/>
            <person name="Arenas-Lopez C."/>
            <person name="Jawed K."/>
            <person name="Winzer K."/>
            <person name="Kovacs K."/>
            <person name="Malys N."/>
            <person name="Minton N.P."/>
        </authorList>
    </citation>
    <scope>NUCLEOTIDE SEQUENCE [LARGE SCALE GENOMIC DNA]</scope>
    <source>
        <strain evidence="14 16">H16</strain>
    </source>
</reference>
<dbReference type="InterPro" id="IPR024953">
    <property type="entry name" value="PP_kinase_middle"/>
</dbReference>
<dbReference type="GO" id="GO:0005524">
    <property type="term" value="F:ATP binding"/>
    <property type="evidence" value="ECO:0007669"/>
    <property type="project" value="UniProtKB-KW"/>
</dbReference>
<protein>
    <recommendedName>
        <fullName evidence="6 7">Polyphosphate kinase</fullName>
        <ecNumber evidence="6 7">2.7.4.1</ecNumber>
    </recommendedName>
    <alternativeName>
        <fullName evidence="6">ATP-polyphosphate phosphotransferase</fullName>
    </alternativeName>
    <alternativeName>
        <fullName evidence="6">Polyphosphoric acid kinase</fullName>
    </alternativeName>
</protein>
<evidence type="ECO:0000256" key="2">
    <source>
        <dbReference type="ARBA" id="ARBA00022679"/>
    </source>
</evidence>
<evidence type="ECO:0000313" key="15">
    <source>
        <dbReference type="Proteomes" id="UP000008210"/>
    </source>
</evidence>
<feature type="binding site" evidence="6">
    <location>
        <position position="594"/>
    </location>
    <ligand>
        <name>ATP</name>
        <dbReference type="ChEBI" id="CHEBI:30616"/>
    </ligand>
</feature>
<dbReference type="BRENDA" id="2.7.4.1">
    <property type="organism ID" value="231"/>
</dbReference>
<dbReference type="NCBIfam" id="NF003921">
    <property type="entry name" value="PRK05443.2-2"/>
    <property type="match status" value="1"/>
</dbReference>
<accession>Q0K2G4</accession>
<keyword evidence="4 6" id="KW-0418">Kinase</keyword>
<dbReference type="PIRSF" id="PIRSF015589">
    <property type="entry name" value="PP_kinase"/>
    <property type="match status" value="1"/>
</dbReference>
<comment type="cofactor">
    <cofactor evidence="6">
        <name>Mg(2+)</name>
        <dbReference type="ChEBI" id="CHEBI:18420"/>
    </cofactor>
</comment>
<dbReference type="InterPro" id="IPR025198">
    <property type="entry name" value="PPK_N_dom"/>
</dbReference>
<dbReference type="Pfam" id="PF13090">
    <property type="entry name" value="PP_kinase_C"/>
    <property type="match status" value="1"/>
</dbReference>
<reference evidence="13 15" key="1">
    <citation type="journal article" date="2006" name="Nat. Biotechnol.">
        <title>Genome sequence of the bioplastic-producing 'Knallgas' bacterium Ralstonia eutropha H16.</title>
        <authorList>
            <person name="Pohlmann A."/>
            <person name="Fricke W.F."/>
            <person name="Reinecke F."/>
            <person name="Kusian B."/>
            <person name="Liesegang H."/>
            <person name="Cramm R."/>
            <person name="Eitinger T."/>
            <person name="Ewering C."/>
            <person name="Potter M."/>
            <person name="Schwartz E."/>
            <person name="Strittmatter A."/>
            <person name="Voss I."/>
            <person name="Gottschalk G."/>
            <person name="Steinbuechel A."/>
            <person name="Friedrich B."/>
            <person name="Bowien B."/>
        </authorList>
    </citation>
    <scope>NUCLEOTIDE SEQUENCE [LARGE SCALE GENOMIC DNA]</scope>
    <source>
        <strain evidence="15">ATCC 17699 / DSM 428 / KCTC 22496 / NCIMB 10442 / H16 / Stanier 337</strain>
        <strain evidence="13">H16</strain>
    </source>
</reference>
<dbReference type="Gene3D" id="3.30.1840.10">
    <property type="entry name" value="Polyphosphate kinase middle domain"/>
    <property type="match status" value="1"/>
</dbReference>
<dbReference type="NCBIfam" id="TIGR03705">
    <property type="entry name" value="poly_P_kin"/>
    <property type="match status" value="1"/>
</dbReference>
<evidence type="ECO:0000259" key="10">
    <source>
        <dbReference type="Pfam" id="PF13089"/>
    </source>
</evidence>
<dbReference type="PANTHER" id="PTHR30218:SF0">
    <property type="entry name" value="POLYPHOSPHATE KINASE"/>
    <property type="match status" value="1"/>
</dbReference>
<feature type="domain" description="Polyphosphate kinase C-terminal" evidence="12">
    <location>
        <begin position="361"/>
        <end position="525"/>
    </location>
</feature>
<dbReference type="EC" id="2.7.4.1" evidence="6 7"/>
<comment type="catalytic activity">
    <reaction evidence="6 7">
        <text>[phosphate](n) + ATP = [phosphate](n+1) + ADP</text>
        <dbReference type="Rhea" id="RHEA:19573"/>
        <dbReference type="Rhea" id="RHEA-COMP:9859"/>
        <dbReference type="Rhea" id="RHEA-COMP:14280"/>
        <dbReference type="ChEBI" id="CHEBI:16838"/>
        <dbReference type="ChEBI" id="CHEBI:30616"/>
        <dbReference type="ChEBI" id="CHEBI:456216"/>
        <dbReference type="EC" id="2.7.4.1"/>
    </reaction>
</comment>
<dbReference type="GO" id="GO:0009358">
    <property type="term" value="C:polyphosphate kinase complex"/>
    <property type="evidence" value="ECO:0007669"/>
    <property type="project" value="InterPro"/>
</dbReference>
<dbReference type="CDD" id="cd09165">
    <property type="entry name" value="PLDc_PaPPK1_C1_like"/>
    <property type="match status" value="1"/>
</dbReference>
<feature type="domain" description="Polyphosphate kinase middle" evidence="9">
    <location>
        <begin position="152"/>
        <end position="333"/>
    </location>
</feature>
<feature type="domain" description="Polyphosphate kinase N-terminal" evidence="10">
    <location>
        <begin position="37"/>
        <end position="142"/>
    </location>
</feature>
<keyword evidence="2 6" id="KW-0808">Transferase</keyword>
<evidence type="ECO:0000256" key="1">
    <source>
        <dbReference type="ARBA" id="ARBA00022553"/>
    </source>
</evidence>
<dbReference type="HOGENOM" id="CLU_009678_5_0_4"/>
<evidence type="ECO:0000259" key="11">
    <source>
        <dbReference type="Pfam" id="PF13090"/>
    </source>
</evidence>
<dbReference type="EMBL" id="CP039288">
    <property type="protein sequence ID" value="QCC03698.1"/>
    <property type="molecule type" value="Genomic_DNA"/>
</dbReference>
<dbReference type="SUPFAM" id="SSF143724">
    <property type="entry name" value="PHP14-like"/>
    <property type="match status" value="1"/>
</dbReference>
<dbReference type="NCBIfam" id="NF003917">
    <property type="entry name" value="PRK05443.1-1"/>
    <property type="match status" value="1"/>
</dbReference>
<dbReference type="Pfam" id="PF13089">
    <property type="entry name" value="PP_kinase_N"/>
    <property type="match status" value="1"/>
</dbReference>
<dbReference type="eggNOG" id="COG0855">
    <property type="taxonomic scope" value="Bacteria"/>
</dbReference>
<gene>
    <name evidence="6" type="primary">ppk</name>
    <name evidence="14" type="synonym">ppk1</name>
    <name evidence="13" type="synonym">ppk2</name>
    <name evidence="13" type="ordered locus">H16_B1019</name>
    <name evidence="14" type="ORF">E6A55_24340</name>
</gene>
<evidence type="ECO:0000313" key="16">
    <source>
        <dbReference type="Proteomes" id="UP000296079"/>
    </source>
</evidence>
<keyword evidence="6" id="KW-0479">Metal-binding</keyword>
<organism evidence="13 15">
    <name type="scientific">Cupriavidus necator (strain ATCC 17699 / DSM 428 / KCTC 22496 / NCIMB 10442 / H16 / Stanier 337)</name>
    <name type="common">Ralstonia eutropha</name>
    <dbReference type="NCBI Taxonomy" id="381666"/>
    <lineage>
        <taxon>Bacteria</taxon>
        <taxon>Pseudomonadati</taxon>
        <taxon>Pseudomonadota</taxon>
        <taxon>Betaproteobacteria</taxon>
        <taxon>Burkholderiales</taxon>
        <taxon>Burkholderiaceae</taxon>
        <taxon>Cupriavidus</taxon>
    </lineage>
</organism>
<comment type="PTM">
    <text evidence="6 7">An intermediate of this reaction is the autophosphorylated ppk in which a phosphate is covalently linked to a histidine residue through a N-P bond.</text>
</comment>
<dbReference type="KEGG" id="reh:H16_B1019"/>